<dbReference type="Pfam" id="PF17676">
    <property type="entry name" value="Peptidase_S66C"/>
    <property type="match status" value="1"/>
</dbReference>
<dbReference type="PANTHER" id="PTHR30237:SF2">
    <property type="entry name" value="MUREIN TETRAPEPTIDE CARBOXYPEPTIDASE"/>
    <property type="match status" value="1"/>
</dbReference>
<keyword evidence="3" id="KW-0645">Protease</keyword>
<dbReference type="InterPro" id="IPR027461">
    <property type="entry name" value="Carboxypeptidase_A_C_sf"/>
</dbReference>
<dbReference type="InterPro" id="IPR040921">
    <property type="entry name" value="Peptidase_S66C"/>
</dbReference>
<feature type="domain" description="LD-carboxypeptidase C-terminal" evidence="7">
    <location>
        <begin position="217"/>
        <end position="331"/>
    </location>
</feature>
<organism evidence="8 9">
    <name type="scientific">Pedobacter panaciterrae</name>
    <dbReference type="NCBI Taxonomy" id="363849"/>
    <lineage>
        <taxon>Bacteria</taxon>
        <taxon>Pseudomonadati</taxon>
        <taxon>Bacteroidota</taxon>
        <taxon>Sphingobacteriia</taxon>
        <taxon>Sphingobacteriales</taxon>
        <taxon>Sphingobacteriaceae</taxon>
        <taxon>Pedobacter</taxon>
    </lineage>
</organism>
<dbReference type="Gene3D" id="3.40.50.10740">
    <property type="entry name" value="Class I glutamine amidotransferase-like"/>
    <property type="match status" value="1"/>
</dbReference>
<keyword evidence="9" id="KW-1185">Reference proteome</keyword>
<dbReference type="SUPFAM" id="SSF141986">
    <property type="entry name" value="LD-carboxypeptidase A C-terminal domain-like"/>
    <property type="match status" value="1"/>
</dbReference>
<dbReference type="Pfam" id="PF02016">
    <property type="entry name" value="Peptidase_S66"/>
    <property type="match status" value="1"/>
</dbReference>
<evidence type="ECO:0000256" key="3">
    <source>
        <dbReference type="ARBA" id="ARBA00022670"/>
    </source>
</evidence>
<protein>
    <submittedName>
        <fullName evidence="8">LD-carboxypeptidase</fullName>
    </submittedName>
</protein>
<dbReference type="EMBL" id="JBBEUB010000002">
    <property type="protein sequence ID" value="MEJ2902658.1"/>
    <property type="molecule type" value="Genomic_DNA"/>
</dbReference>
<keyword evidence="4" id="KW-0378">Hydrolase</keyword>
<evidence type="ECO:0000259" key="7">
    <source>
        <dbReference type="Pfam" id="PF17676"/>
    </source>
</evidence>
<feature type="domain" description="LD-carboxypeptidase N-terminal" evidence="6">
    <location>
        <begin position="52"/>
        <end position="167"/>
    </location>
</feature>
<evidence type="ECO:0000259" key="6">
    <source>
        <dbReference type="Pfam" id="PF02016"/>
    </source>
</evidence>
<evidence type="ECO:0000256" key="4">
    <source>
        <dbReference type="ARBA" id="ARBA00022801"/>
    </source>
</evidence>
<gene>
    <name evidence="8" type="ORF">WAE58_09480</name>
</gene>
<comment type="similarity">
    <text evidence="1">Belongs to the peptidase S66 family.</text>
</comment>
<reference evidence="8 9" key="1">
    <citation type="submission" date="2024-03" db="EMBL/GenBank/DDBJ databases">
        <title>Sequence of Lycoming College Course Isolates.</title>
        <authorList>
            <person name="Plotts O."/>
            <person name="Newman J."/>
        </authorList>
    </citation>
    <scope>NUCLEOTIDE SEQUENCE [LARGE SCALE GENOMIC DNA]</scope>
    <source>
        <strain evidence="8 9">CJB-3</strain>
    </source>
</reference>
<comment type="caution">
    <text evidence="8">The sequence shown here is derived from an EMBL/GenBank/DDBJ whole genome shotgun (WGS) entry which is preliminary data.</text>
</comment>
<dbReference type="InterPro" id="IPR040449">
    <property type="entry name" value="Peptidase_S66_N"/>
</dbReference>
<evidence type="ECO:0000313" key="9">
    <source>
        <dbReference type="Proteomes" id="UP001378956"/>
    </source>
</evidence>
<dbReference type="Proteomes" id="UP001378956">
    <property type="component" value="Unassembled WGS sequence"/>
</dbReference>
<dbReference type="RefSeq" id="WP_288879369.1">
    <property type="nucleotide sequence ID" value="NZ_CBFGNQ010000002.1"/>
</dbReference>
<keyword evidence="5" id="KW-0720">Serine protease</keyword>
<dbReference type="PIRSF" id="PIRSF028757">
    <property type="entry name" value="LD-carboxypeptidase"/>
    <property type="match status" value="1"/>
</dbReference>
<evidence type="ECO:0000256" key="2">
    <source>
        <dbReference type="ARBA" id="ARBA00022645"/>
    </source>
</evidence>
<dbReference type="PANTHER" id="PTHR30237">
    <property type="entry name" value="MURAMOYLTETRAPEPTIDE CARBOXYPEPTIDASE"/>
    <property type="match status" value="1"/>
</dbReference>
<dbReference type="InterPro" id="IPR027478">
    <property type="entry name" value="LdcA_N"/>
</dbReference>
<sequence length="346" mass="38247">MNRKHFLSFVVTAGVSASTSKVWSNTEAVNKVITSELAKSKIPPYLKPGDTIAITSPASYISLLDIQPSVQLMQGWGFKVETGKTIGAKDFSLGGTDQERAADLQRMLDDPNIKAIMCARGGYGLVRIIDKLDFTKFKANPKWIIGFSDITVLHTHIHSNYGIATIHSKMCNSFPNDWLLAKPIQIETILSIRQVLTGEDVKYTAPPVSYNRPGKIEGVLVGGNLSLIETLAGSNSDLKTDDAILFVEDTHEELYSIDRMFWNLKRSGKLDKLKGLIIGGFSLKEETPGEEFGRTVYEIVTEKIKEYDYPVCFDFPVGHQINNFALKCGAKHILNVDENGSSLVSI</sequence>
<keyword evidence="2" id="KW-0121">Carboxypeptidase</keyword>
<dbReference type="InterPro" id="IPR029062">
    <property type="entry name" value="Class_I_gatase-like"/>
</dbReference>
<proteinExistence type="inferred from homology"/>
<dbReference type="Gene3D" id="3.50.30.60">
    <property type="entry name" value="LD-carboxypeptidase A C-terminal domain-like"/>
    <property type="match status" value="1"/>
</dbReference>
<dbReference type="CDD" id="cd07025">
    <property type="entry name" value="Peptidase_S66"/>
    <property type="match status" value="1"/>
</dbReference>
<evidence type="ECO:0000313" key="8">
    <source>
        <dbReference type="EMBL" id="MEJ2902658.1"/>
    </source>
</evidence>
<accession>A0ABU8NN60</accession>
<dbReference type="InterPro" id="IPR003507">
    <property type="entry name" value="S66_fam"/>
</dbReference>
<dbReference type="SUPFAM" id="SSF52317">
    <property type="entry name" value="Class I glutamine amidotransferase-like"/>
    <property type="match status" value="1"/>
</dbReference>
<evidence type="ECO:0000256" key="5">
    <source>
        <dbReference type="ARBA" id="ARBA00022825"/>
    </source>
</evidence>
<name>A0ABU8NN60_9SPHI</name>
<evidence type="ECO:0000256" key="1">
    <source>
        <dbReference type="ARBA" id="ARBA00010233"/>
    </source>
</evidence>